<keyword evidence="2" id="KW-1185">Reference proteome</keyword>
<accession>A0A4D9EY14</accession>
<sequence length="161" mass="17409">MLPVTNLFSSRVINSSTHAWAIEKDLCYSADSFSAKIIAPGKSLGTDDTGDLCGSTGSTLSHGARFPDGPGDKLAGTSERPWLWTYLRDKFIPRYCLGLALWSVQRFLTQFHSEVNSMLSPVPISLETHPQALALLGTVPPWSCESGSSSDCEVGSYVLHS</sequence>
<organism evidence="1 2">
    <name type="scientific">Platysternon megacephalum</name>
    <name type="common">big-headed turtle</name>
    <dbReference type="NCBI Taxonomy" id="55544"/>
    <lineage>
        <taxon>Eukaryota</taxon>
        <taxon>Metazoa</taxon>
        <taxon>Chordata</taxon>
        <taxon>Craniata</taxon>
        <taxon>Vertebrata</taxon>
        <taxon>Euteleostomi</taxon>
        <taxon>Archelosauria</taxon>
        <taxon>Testudinata</taxon>
        <taxon>Testudines</taxon>
        <taxon>Cryptodira</taxon>
        <taxon>Durocryptodira</taxon>
        <taxon>Testudinoidea</taxon>
        <taxon>Platysternidae</taxon>
        <taxon>Platysternon</taxon>
    </lineage>
</organism>
<name>A0A4D9EY14_9SAUR</name>
<evidence type="ECO:0000313" key="1">
    <source>
        <dbReference type="EMBL" id="TFK15577.1"/>
    </source>
</evidence>
<evidence type="ECO:0000313" key="2">
    <source>
        <dbReference type="Proteomes" id="UP000297703"/>
    </source>
</evidence>
<reference evidence="1 2" key="2">
    <citation type="submission" date="2019-04" db="EMBL/GenBank/DDBJ databases">
        <title>The genome sequence of big-headed turtle.</title>
        <authorList>
            <person name="Gong S."/>
        </authorList>
    </citation>
    <scope>NUCLEOTIDE SEQUENCE [LARGE SCALE GENOMIC DNA]</scope>
    <source>
        <strain evidence="1">DO16091913</strain>
        <tissue evidence="1">Muscle</tissue>
    </source>
</reference>
<protein>
    <submittedName>
        <fullName evidence="1">Phospholipid-transporting ATPase IG</fullName>
    </submittedName>
</protein>
<reference evidence="1 2" key="1">
    <citation type="submission" date="2019-04" db="EMBL/GenBank/DDBJ databases">
        <title>Draft genome of the big-headed turtle Platysternon megacephalum.</title>
        <authorList>
            <person name="Gong S."/>
        </authorList>
    </citation>
    <scope>NUCLEOTIDE SEQUENCE [LARGE SCALE GENOMIC DNA]</scope>
    <source>
        <strain evidence="1">DO16091913</strain>
        <tissue evidence="1">Muscle</tissue>
    </source>
</reference>
<dbReference type="EMBL" id="QXTE01000004">
    <property type="protein sequence ID" value="TFK15577.1"/>
    <property type="molecule type" value="Genomic_DNA"/>
</dbReference>
<gene>
    <name evidence="1" type="ORF">DR999_PMT00881</name>
</gene>
<proteinExistence type="predicted"/>
<dbReference type="AlphaFoldDB" id="A0A4D9EY14"/>
<dbReference type="Proteomes" id="UP000297703">
    <property type="component" value="Unassembled WGS sequence"/>
</dbReference>
<comment type="caution">
    <text evidence="1">The sequence shown here is derived from an EMBL/GenBank/DDBJ whole genome shotgun (WGS) entry which is preliminary data.</text>
</comment>